<dbReference type="Proteomes" id="UP000501868">
    <property type="component" value="Chromosome"/>
</dbReference>
<evidence type="ECO:0000256" key="7">
    <source>
        <dbReference type="ARBA" id="ARBA00023136"/>
    </source>
</evidence>
<feature type="transmembrane region" description="Helical" evidence="9">
    <location>
        <begin position="205"/>
        <end position="226"/>
    </location>
</feature>
<evidence type="ECO:0000313" key="12">
    <source>
        <dbReference type="Proteomes" id="UP000501868"/>
    </source>
</evidence>
<dbReference type="NCBIfam" id="TIGR00410">
    <property type="entry name" value="lacE"/>
    <property type="match status" value="1"/>
</dbReference>
<feature type="transmembrane region" description="Helical" evidence="9">
    <location>
        <begin position="328"/>
        <end position="348"/>
    </location>
</feature>
<dbReference type="PROSITE" id="PS51105">
    <property type="entry name" value="PTS_EIIC_TYPE_3"/>
    <property type="match status" value="1"/>
</dbReference>
<keyword evidence="5 9" id="KW-0812">Transmembrane</keyword>
<evidence type="ECO:0000256" key="9">
    <source>
        <dbReference type="SAM" id="Phobius"/>
    </source>
</evidence>
<evidence type="ECO:0000256" key="3">
    <source>
        <dbReference type="ARBA" id="ARBA00022475"/>
    </source>
</evidence>
<sequence>MRKILDFFQDKVMDFFVAIGENKYMQAIRNGMMMVIPFIIVGSLFTIISSFPFKWWTSFIEPYVKYFNVGYDLTFGMIAIIATIGIAYNLAKALKIDAIGTSLTALIGFLVLQVAPPEFKISTANFGASGLFTAIIVGLLTAKVIEIFYKRNITIKLPKGVPSYVSDSFTILIPSFTLIVGLWLIRVPLNFDINALITKIISPLVFGLDTLPGVLVLVFFTLLLWICGINGDSIFGGIYYPVMLGFLADNAAASAAGEPIPHVIADGFYYFGMWFGGTGGTIGLVILMLLSKSKTFKSLGKICLPPGIFCINEPLVFGFPIMLNPIIMIPYILTPIILLTITYFLMSFGIIGKPIVSVPWTTPPIISGFLVTGGDWRAAVWQAIELVFSVCIYYPFFKVAERIKLKEEEELLQDEMFSEGKIANEI</sequence>
<accession>A0A6H1NZ05</accession>
<dbReference type="PANTHER" id="PTHR33989:SF4">
    <property type="entry name" value="PTS SYSTEM N,N'-DIACETYLCHITOBIOSE-SPECIFIC EIIC COMPONENT"/>
    <property type="match status" value="1"/>
</dbReference>
<dbReference type="GO" id="GO:1901264">
    <property type="term" value="P:carbohydrate derivative transport"/>
    <property type="evidence" value="ECO:0007669"/>
    <property type="project" value="TreeGrafter"/>
</dbReference>
<dbReference type="InterPro" id="IPR003352">
    <property type="entry name" value="PTS_EIIC"/>
</dbReference>
<dbReference type="GO" id="GO:0009401">
    <property type="term" value="P:phosphoenolpyruvate-dependent sugar phosphotransferase system"/>
    <property type="evidence" value="ECO:0007669"/>
    <property type="project" value="InterPro"/>
</dbReference>
<dbReference type="AlphaFoldDB" id="A0A6H1NZ05"/>
<feature type="transmembrane region" description="Helical" evidence="9">
    <location>
        <begin position="161"/>
        <end position="185"/>
    </location>
</feature>
<keyword evidence="3 8" id="KW-1003">Cell membrane</keyword>
<feature type="transmembrane region" description="Helical" evidence="9">
    <location>
        <begin position="238"/>
        <end position="256"/>
    </location>
</feature>
<keyword evidence="6 9" id="KW-1133">Transmembrane helix</keyword>
<proteinExistence type="predicted"/>
<protein>
    <recommendedName>
        <fullName evidence="8">Permease IIC component</fullName>
    </recommendedName>
</protein>
<dbReference type="EMBL" id="CP051128">
    <property type="protein sequence ID" value="QIZ06455.1"/>
    <property type="molecule type" value="Genomic_DNA"/>
</dbReference>
<dbReference type="InterPro" id="IPR004501">
    <property type="entry name" value="PTS_EIIC_3"/>
</dbReference>
<keyword evidence="2 8" id="KW-0813">Transport</keyword>
<keyword evidence="7 8" id="KW-0472">Membrane</keyword>
<dbReference type="Pfam" id="PF02378">
    <property type="entry name" value="PTS_EIIC"/>
    <property type="match status" value="1"/>
</dbReference>
<name>A0A6H1NZ05_PRIMG</name>
<feature type="transmembrane region" description="Helical" evidence="9">
    <location>
        <begin position="128"/>
        <end position="149"/>
    </location>
</feature>
<dbReference type="PIRSF" id="PIRSF006351">
    <property type="entry name" value="PTS_EIIC-Cellobiose"/>
    <property type="match status" value="1"/>
</dbReference>
<feature type="transmembrane region" description="Helical" evidence="9">
    <location>
        <begin position="98"/>
        <end position="116"/>
    </location>
</feature>
<dbReference type="InterPro" id="IPR004796">
    <property type="entry name" value="PTS_IIC_cello"/>
</dbReference>
<comment type="subcellular location">
    <subcellularLocation>
        <location evidence="1">Cell membrane</location>
        <topology evidence="1">Multi-pass membrane protein</topology>
    </subcellularLocation>
</comment>
<keyword evidence="4 8" id="KW-0762">Sugar transport</keyword>
<dbReference type="PANTHER" id="PTHR33989">
    <property type="match status" value="1"/>
</dbReference>
<feature type="domain" description="PTS EIIC type-3" evidence="10">
    <location>
        <begin position="8"/>
        <end position="396"/>
    </location>
</feature>
<evidence type="ECO:0000313" key="11">
    <source>
        <dbReference type="EMBL" id="QIZ06455.1"/>
    </source>
</evidence>
<evidence type="ECO:0000256" key="2">
    <source>
        <dbReference type="ARBA" id="ARBA00022448"/>
    </source>
</evidence>
<feature type="transmembrane region" description="Helical" evidence="9">
    <location>
        <begin position="32"/>
        <end position="53"/>
    </location>
</feature>
<reference evidence="11 12" key="1">
    <citation type="submission" date="2020-04" db="EMBL/GenBank/DDBJ databases">
        <title>Genome-Wide Identification of 5-Methylcytosine Sites in Bacterial Genomes By High-Throughput Sequencing of MspJI Restriction Fragments.</title>
        <authorList>
            <person name="Wu V."/>
        </authorList>
    </citation>
    <scope>NUCLEOTIDE SEQUENCE [LARGE SCALE GENOMIC DNA]</scope>
    <source>
        <strain evidence="11 12">S2</strain>
    </source>
</reference>
<organism evidence="11 12">
    <name type="scientific">Priestia megaterium</name>
    <name type="common">Bacillus megaterium</name>
    <dbReference type="NCBI Taxonomy" id="1404"/>
    <lineage>
        <taxon>Bacteria</taxon>
        <taxon>Bacillati</taxon>
        <taxon>Bacillota</taxon>
        <taxon>Bacilli</taxon>
        <taxon>Bacillales</taxon>
        <taxon>Bacillaceae</taxon>
        <taxon>Priestia</taxon>
    </lineage>
</organism>
<feature type="transmembrane region" description="Helical" evidence="9">
    <location>
        <begin position="73"/>
        <end position="91"/>
    </location>
</feature>
<gene>
    <name evidence="11" type="ORF">HFZ78_06830</name>
</gene>
<comment type="function">
    <text evidence="8">The phosphoenolpyruvate-dependent sugar phosphotransferase system (PTS), a major carbohydrate active -transport system, catalyzes the phosphorylation of incoming sugar substrates concomitant with their translocation across the cell membrane.</text>
</comment>
<evidence type="ECO:0000256" key="8">
    <source>
        <dbReference type="PIRNR" id="PIRNR006351"/>
    </source>
</evidence>
<dbReference type="GO" id="GO:0005886">
    <property type="term" value="C:plasma membrane"/>
    <property type="evidence" value="ECO:0007669"/>
    <property type="project" value="UniProtKB-SubCell"/>
</dbReference>
<dbReference type="InterPro" id="IPR051088">
    <property type="entry name" value="PTS_Sugar-EIIC/EIIB"/>
</dbReference>
<evidence type="ECO:0000256" key="5">
    <source>
        <dbReference type="ARBA" id="ARBA00022692"/>
    </source>
</evidence>
<evidence type="ECO:0000256" key="4">
    <source>
        <dbReference type="ARBA" id="ARBA00022597"/>
    </source>
</evidence>
<evidence type="ECO:0000259" key="10">
    <source>
        <dbReference type="PROSITE" id="PS51105"/>
    </source>
</evidence>
<reference evidence="11 12" key="2">
    <citation type="submission" date="2020-04" db="EMBL/GenBank/DDBJ databases">
        <authorList>
            <person name="Fomenkov A."/>
            <person name="Anton B.P."/>
            <person name="Roberts R.J."/>
        </authorList>
    </citation>
    <scope>NUCLEOTIDE SEQUENCE [LARGE SCALE GENOMIC DNA]</scope>
    <source>
        <strain evidence="11 12">S2</strain>
    </source>
</reference>
<feature type="transmembrane region" description="Helical" evidence="9">
    <location>
        <begin position="268"/>
        <end position="290"/>
    </location>
</feature>
<evidence type="ECO:0000256" key="1">
    <source>
        <dbReference type="ARBA" id="ARBA00004651"/>
    </source>
</evidence>
<feature type="transmembrane region" description="Helical" evidence="9">
    <location>
        <begin position="379"/>
        <end position="397"/>
    </location>
</feature>
<evidence type="ECO:0000256" key="6">
    <source>
        <dbReference type="ARBA" id="ARBA00022989"/>
    </source>
</evidence>
<dbReference type="GO" id="GO:0008982">
    <property type="term" value="F:protein-N(PI)-phosphohistidine-sugar phosphotransferase activity"/>
    <property type="evidence" value="ECO:0007669"/>
    <property type="project" value="UniProtKB-UniRule"/>
</dbReference>